<protein>
    <submittedName>
        <fullName evidence="5">MarR family transcriptional regulator</fullName>
    </submittedName>
</protein>
<dbReference type="SMART" id="SM00347">
    <property type="entry name" value="HTH_MARR"/>
    <property type="match status" value="1"/>
</dbReference>
<evidence type="ECO:0000313" key="5">
    <source>
        <dbReference type="EMBL" id="MBU5484335.1"/>
    </source>
</evidence>
<gene>
    <name evidence="5" type="ORF">KQI86_08340</name>
</gene>
<dbReference type="Proteomes" id="UP000726170">
    <property type="component" value="Unassembled WGS sequence"/>
</dbReference>
<dbReference type="RefSeq" id="WP_216438816.1">
    <property type="nucleotide sequence ID" value="NZ_JAHLQF010000002.1"/>
</dbReference>
<evidence type="ECO:0000256" key="2">
    <source>
        <dbReference type="ARBA" id="ARBA00023125"/>
    </source>
</evidence>
<evidence type="ECO:0000259" key="4">
    <source>
        <dbReference type="PROSITE" id="PS50995"/>
    </source>
</evidence>
<feature type="domain" description="HTH marR-type" evidence="4">
    <location>
        <begin position="7"/>
        <end position="139"/>
    </location>
</feature>
<dbReference type="InterPro" id="IPR000835">
    <property type="entry name" value="HTH_MarR-typ"/>
</dbReference>
<proteinExistence type="predicted"/>
<keyword evidence="3" id="KW-0804">Transcription</keyword>
<dbReference type="CDD" id="cd00090">
    <property type="entry name" value="HTH_ARSR"/>
    <property type="match status" value="1"/>
</dbReference>
<keyword evidence="6" id="KW-1185">Reference proteome</keyword>
<name>A0ABS6EGK0_9CLOT</name>
<keyword evidence="2" id="KW-0238">DNA-binding</keyword>
<dbReference type="PROSITE" id="PS50995">
    <property type="entry name" value="HTH_MARR_2"/>
    <property type="match status" value="1"/>
</dbReference>
<dbReference type="EMBL" id="JAHLQF010000002">
    <property type="protein sequence ID" value="MBU5484335.1"/>
    <property type="molecule type" value="Genomic_DNA"/>
</dbReference>
<comment type="caution">
    <text evidence="5">The sequence shown here is derived from an EMBL/GenBank/DDBJ whole genome shotgun (WGS) entry which is preliminary data.</text>
</comment>
<dbReference type="PANTHER" id="PTHR42756:SF1">
    <property type="entry name" value="TRANSCRIPTIONAL REPRESSOR OF EMRAB OPERON"/>
    <property type="match status" value="1"/>
</dbReference>
<dbReference type="InterPro" id="IPR011991">
    <property type="entry name" value="ArsR-like_HTH"/>
</dbReference>
<keyword evidence="1" id="KW-0805">Transcription regulation</keyword>
<dbReference type="Pfam" id="PF01047">
    <property type="entry name" value="MarR"/>
    <property type="match status" value="1"/>
</dbReference>
<accession>A0ABS6EGK0</accession>
<organism evidence="5 6">
    <name type="scientific">Clostridium mobile</name>
    <dbReference type="NCBI Taxonomy" id="2841512"/>
    <lineage>
        <taxon>Bacteria</taxon>
        <taxon>Bacillati</taxon>
        <taxon>Bacillota</taxon>
        <taxon>Clostridia</taxon>
        <taxon>Eubacteriales</taxon>
        <taxon>Clostridiaceae</taxon>
        <taxon>Clostridium</taxon>
    </lineage>
</organism>
<evidence type="ECO:0000313" key="6">
    <source>
        <dbReference type="Proteomes" id="UP000726170"/>
    </source>
</evidence>
<evidence type="ECO:0000256" key="3">
    <source>
        <dbReference type="ARBA" id="ARBA00023163"/>
    </source>
</evidence>
<reference evidence="5 6" key="1">
    <citation type="submission" date="2021-06" db="EMBL/GenBank/DDBJ databases">
        <authorList>
            <person name="Sun Q."/>
            <person name="Li D."/>
        </authorList>
    </citation>
    <scope>NUCLEOTIDE SEQUENCE [LARGE SCALE GENOMIC DNA]</scope>
    <source>
        <strain evidence="5 6">MSJ-11</strain>
    </source>
</reference>
<dbReference type="PANTHER" id="PTHR42756">
    <property type="entry name" value="TRANSCRIPTIONAL REGULATOR, MARR"/>
    <property type="match status" value="1"/>
</dbReference>
<evidence type="ECO:0000256" key="1">
    <source>
        <dbReference type="ARBA" id="ARBA00023015"/>
    </source>
</evidence>
<sequence>MNNYYEGGLLISKIHQLTGRVANILLKQIDLEEINPAQGKILLTLKKKNGIAINELSKELSLGKSTLTSMLDRLEKLGFIKRVLCKEDRRKVLVYLDEDYISLADRYESMISEMSNMYYKGFEEHEIVEFENYLNKVYNNLLNCNLSTRR</sequence>